<evidence type="ECO:0000313" key="3">
    <source>
        <dbReference type="Proteomes" id="UP001301216"/>
    </source>
</evidence>
<accession>A0ABT3QV59</accession>
<feature type="region of interest" description="Disordered" evidence="1">
    <location>
        <begin position="128"/>
        <end position="149"/>
    </location>
</feature>
<name>A0ABT3QV59_9HYPH</name>
<proteinExistence type="predicted"/>
<protein>
    <submittedName>
        <fullName evidence="2">Uncharacterized protein</fullName>
    </submittedName>
</protein>
<keyword evidence="3" id="KW-1185">Reference proteome</keyword>
<reference evidence="2 3" key="1">
    <citation type="submission" date="2022-11" db="EMBL/GenBank/DDBJ databases">
        <title>Brucella sp. YY2X, whole genome shotgun sequencing project.</title>
        <authorList>
            <person name="Yang Y."/>
        </authorList>
    </citation>
    <scope>NUCLEOTIDE SEQUENCE [LARGE SCALE GENOMIC DNA]</scope>
    <source>
        <strain evidence="2 3">YY2X</strain>
    </source>
</reference>
<organism evidence="2 3">
    <name type="scientific">Ochrobactrum chromiisoli</name>
    <dbReference type="NCBI Taxonomy" id="2993941"/>
    <lineage>
        <taxon>Bacteria</taxon>
        <taxon>Pseudomonadati</taxon>
        <taxon>Pseudomonadota</taxon>
        <taxon>Alphaproteobacteria</taxon>
        <taxon>Hyphomicrobiales</taxon>
        <taxon>Brucellaceae</taxon>
        <taxon>Brucella/Ochrobactrum group</taxon>
        <taxon>Ochrobactrum</taxon>
    </lineage>
</organism>
<evidence type="ECO:0000256" key="1">
    <source>
        <dbReference type="SAM" id="MobiDB-lite"/>
    </source>
</evidence>
<dbReference type="RefSeq" id="WP_265987198.1">
    <property type="nucleotide sequence ID" value="NZ_JAPHAV010000043.1"/>
</dbReference>
<evidence type="ECO:0000313" key="2">
    <source>
        <dbReference type="EMBL" id="MCX2699468.1"/>
    </source>
</evidence>
<dbReference type="Proteomes" id="UP001301216">
    <property type="component" value="Unassembled WGS sequence"/>
</dbReference>
<gene>
    <name evidence="2" type="ORF">OPR82_22570</name>
</gene>
<sequence>MSDKGFEGSDKMSVDFVSNAKGMSEFILERTFRGPGDTVDAAMHRAERLYGAPASWMHRLRYRSIKDMPVSAYAAIVRAYKAVSDASDKTYEAERELAHARHSKLLGLTDTLAGAPLSDRMAEVAPVLATKSPAAKGSGNLSDQNREGR</sequence>
<comment type="caution">
    <text evidence="2">The sequence shown here is derived from an EMBL/GenBank/DDBJ whole genome shotgun (WGS) entry which is preliminary data.</text>
</comment>
<dbReference type="EMBL" id="JAPHAV010000043">
    <property type="protein sequence ID" value="MCX2699468.1"/>
    <property type="molecule type" value="Genomic_DNA"/>
</dbReference>